<evidence type="ECO:0000256" key="2">
    <source>
        <dbReference type="ARBA" id="ARBA00023125"/>
    </source>
</evidence>
<evidence type="ECO:0000313" key="6">
    <source>
        <dbReference type="Proteomes" id="UP000029223"/>
    </source>
</evidence>
<dbReference type="PANTHER" id="PTHR30146:SF109">
    <property type="entry name" value="HTH-TYPE TRANSCRIPTIONAL REGULATOR GALS"/>
    <property type="match status" value="1"/>
</dbReference>
<dbReference type="SUPFAM" id="SSF53822">
    <property type="entry name" value="Periplasmic binding protein-like I"/>
    <property type="match status" value="1"/>
</dbReference>
<keyword evidence="6" id="KW-1185">Reference proteome</keyword>
<keyword evidence="1" id="KW-0805">Transcription regulation</keyword>
<proteinExistence type="predicted"/>
<feature type="domain" description="HTH lacI-type" evidence="4">
    <location>
        <begin position="3"/>
        <end position="69"/>
    </location>
</feature>
<keyword evidence="2" id="KW-0238">DNA-binding</keyword>
<comment type="caution">
    <text evidence="5">The sequence shown here is derived from an EMBL/GenBank/DDBJ whole genome shotgun (WGS) entry which is preliminary data.</text>
</comment>
<accession>A0ABQ0JHU4</accession>
<dbReference type="Gene3D" id="1.10.260.40">
    <property type="entry name" value="lambda repressor-like DNA-binding domains"/>
    <property type="match status" value="1"/>
</dbReference>
<dbReference type="InterPro" id="IPR046335">
    <property type="entry name" value="LacI/GalR-like_sensor"/>
</dbReference>
<reference evidence="6" key="1">
    <citation type="submission" date="2014-09" db="EMBL/GenBank/DDBJ databases">
        <title>Vibrio variabilis JCM 19239. (C206) whole genome shotgun sequence.</title>
        <authorList>
            <person name="Sawabe T."/>
            <person name="Meirelles P."/>
            <person name="Nakanishi M."/>
            <person name="Sayaka M."/>
            <person name="Hattori M."/>
            <person name="Ohkuma M."/>
        </authorList>
    </citation>
    <scope>NUCLEOTIDE SEQUENCE [LARGE SCALE GENOMIC DNA]</scope>
    <source>
        <strain evidence="6">JCM 19239</strain>
    </source>
</reference>
<dbReference type="InterPro" id="IPR010982">
    <property type="entry name" value="Lambda_DNA-bd_dom_sf"/>
</dbReference>
<dbReference type="Pfam" id="PF13377">
    <property type="entry name" value="Peripla_BP_3"/>
    <property type="match status" value="1"/>
</dbReference>
<protein>
    <submittedName>
        <fullName evidence="5">Transcriptional regulator LacI family</fullName>
    </submittedName>
</protein>
<organism evidence="5 6">
    <name type="scientific">Vibrio variabilis</name>
    <dbReference type="NCBI Taxonomy" id="990271"/>
    <lineage>
        <taxon>Bacteria</taxon>
        <taxon>Pseudomonadati</taxon>
        <taxon>Pseudomonadota</taxon>
        <taxon>Gammaproteobacteria</taxon>
        <taxon>Vibrionales</taxon>
        <taxon>Vibrionaceae</taxon>
        <taxon>Vibrio</taxon>
    </lineage>
</organism>
<dbReference type="Proteomes" id="UP000029223">
    <property type="component" value="Unassembled WGS sequence"/>
</dbReference>
<gene>
    <name evidence="5" type="ORF">JCM19239_3574</name>
</gene>
<keyword evidence="3" id="KW-0804">Transcription</keyword>
<dbReference type="InterPro" id="IPR028082">
    <property type="entry name" value="Peripla_BP_I"/>
</dbReference>
<sequence length="329" mass="35865">MKRVTIADIAAETGMSVYAVSRTLSGKSGVSDSSRAYISEIAERMGYSSKSQTEVKPRVIRLVIPSLDLGAGEHYMNVVSGAERQARKMGVSLEIVTTNRLEDIPSDECSGYILAGELETEDYTRIAMALSPLVALFYLPNGTQIDNIMFSDYEVGGQACQSLIDAGHTQLAVVRGCGTNFSSPSMQARVDGFRLEAEKHSDVLVQSLSLDDLFAFKERMKTQRDTGTLPTAYFCVNDVYAERLIAVFNELKVRVPYDASVIGFGNYEVASTILPPLTTIQAPMKSMGELAVQQVASATGANLLSRSAIRTLLSTEVVERASVYFHDEH</sequence>
<dbReference type="PANTHER" id="PTHR30146">
    <property type="entry name" value="LACI-RELATED TRANSCRIPTIONAL REPRESSOR"/>
    <property type="match status" value="1"/>
</dbReference>
<dbReference type="CDD" id="cd01392">
    <property type="entry name" value="HTH_LacI"/>
    <property type="match status" value="1"/>
</dbReference>
<dbReference type="Pfam" id="PF00356">
    <property type="entry name" value="LacI"/>
    <property type="match status" value="1"/>
</dbReference>
<evidence type="ECO:0000313" key="5">
    <source>
        <dbReference type="EMBL" id="GAL28318.1"/>
    </source>
</evidence>
<name>A0ABQ0JHU4_9VIBR</name>
<dbReference type="InterPro" id="IPR000843">
    <property type="entry name" value="HTH_LacI"/>
</dbReference>
<dbReference type="Gene3D" id="3.40.50.2300">
    <property type="match status" value="2"/>
</dbReference>
<dbReference type="SMART" id="SM00354">
    <property type="entry name" value="HTH_LACI"/>
    <property type="match status" value="1"/>
</dbReference>
<dbReference type="EMBL" id="BBMS01000041">
    <property type="protein sequence ID" value="GAL28318.1"/>
    <property type="molecule type" value="Genomic_DNA"/>
</dbReference>
<dbReference type="SUPFAM" id="SSF47413">
    <property type="entry name" value="lambda repressor-like DNA-binding domains"/>
    <property type="match status" value="1"/>
</dbReference>
<evidence type="ECO:0000259" key="4">
    <source>
        <dbReference type="SMART" id="SM00354"/>
    </source>
</evidence>
<evidence type="ECO:0000256" key="3">
    <source>
        <dbReference type="ARBA" id="ARBA00023163"/>
    </source>
</evidence>
<evidence type="ECO:0000256" key="1">
    <source>
        <dbReference type="ARBA" id="ARBA00023015"/>
    </source>
</evidence>